<feature type="transmembrane region" description="Helical" evidence="4">
    <location>
        <begin position="256"/>
        <end position="277"/>
    </location>
</feature>
<dbReference type="CDD" id="cd06174">
    <property type="entry name" value="MFS"/>
    <property type="match status" value="1"/>
</dbReference>
<gene>
    <name evidence="6" type="ORF">HK439_07105</name>
</gene>
<organism evidence="6 7">
    <name type="scientific">Roseibium aggregatum</name>
    <dbReference type="NCBI Taxonomy" id="187304"/>
    <lineage>
        <taxon>Bacteria</taxon>
        <taxon>Pseudomonadati</taxon>
        <taxon>Pseudomonadota</taxon>
        <taxon>Alphaproteobacteria</taxon>
        <taxon>Hyphomicrobiales</taxon>
        <taxon>Stappiaceae</taxon>
        <taxon>Roseibium</taxon>
    </lineage>
</organism>
<dbReference type="Pfam" id="PF07690">
    <property type="entry name" value="MFS_1"/>
    <property type="match status" value="1"/>
</dbReference>
<dbReference type="GO" id="GO:0022857">
    <property type="term" value="F:transmembrane transporter activity"/>
    <property type="evidence" value="ECO:0007669"/>
    <property type="project" value="InterPro"/>
</dbReference>
<keyword evidence="1 4" id="KW-0812">Transmembrane</keyword>
<proteinExistence type="predicted"/>
<dbReference type="PANTHER" id="PTHR23530">
    <property type="entry name" value="TRANSPORT PROTEIN-RELATED"/>
    <property type="match status" value="1"/>
</dbReference>
<feature type="transmembrane region" description="Helical" evidence="4">
    <location>
        <begin position="284"/>
        <end position="305"/>
    </location>
</feature>
<dbReference type="SUPFAM" id="SSF103473">
    <property type="entry name" value="MFS general substrate transporter"/>
    <property type="match status" value="1"/>
</dbReference>
<dbReference type="PROSITE" id="PS50850">
    <property type="entry name" value="MFS"/>
    <property type="match status" value="1"/>
</dbReference>
<keyword evidence="3 4" id="KW-0472">Membrane</keyword>
<sequence>MLNDAQTRFLKASYIGYVAAHRAAFDRGVLAIFLVAQGLSSGQVGMLQTIMFLTAMATEFPTGLIGDRFGRRVSVALGLVCRAVYCAGMTVATSFVHFIALFVVVGIGRSFVSGSDHALLYDALKAGKENADFLKVEAKARSVGGISLSLAMAAGGILADLSWNLLFLVYLATTFVSMAIWAAVSLSAAGKAGEDLVRDDKKDAPKPTKQLLDFALRSRKGHAFSLAVLGMALIGAVVAPFYFFAQAAMADYGLDFKIIGILYGGIEFIASLAVLASAPIERRYTFPTIGAVFCAVIAAAFFAASFGTLPWLLVGFFLVVFTSPVFDIVALHYLHRKLPSSIRASALSAGSLVLTLMIAAGYWGYGLSVDLLGNAGTFAAAGVVSLLVVVIIASLSRGGATLRPYIRGALDKS</sequence>
<evidence type="ECO:0000256" key="2">
    <source>
        <dbReference type="ARBA" id="ARBA00022989"/>
    </source>
</evidence>
<feature type="domain" description="Major facilitator superfamily (MFS) profile" evidence="5">
    <location>
        <begin position="1"/>
        <end position="397"/>
    </location>
</feature>
<dbReference type="PANTHER" id="PTHR23530:SF1">
    <property type="entry name" value="PERMEASE, MAJOR FACILITATOR SUPERFAMILY-RELATED"/>
    <property type="match status" value="1"/>
</dbReference>
<dbReference type="InterPro" id="IPR036259">
    <property type="entry name" value="MFS_trans_sf"/>
</dbReference>
<accession>A0A926S5C9</accession>
<feature type="transmembrane region" description="Helical" evidence="4">
    <location>
        <begin position="371"/>
        <end position="395"/>
    </location>
</feature>
<evidence type="ECO:0000256" key="4">
    <source>
        <dbReference type="SAM" id="Phobius"/>
    </source>
</evidence>
<dbReference type="EMBL" id="JABFCZ010000006">
    <property type="protein sequence ID" value="MBD1546025.1"/>
    <property type="molecule type" value="Genomic_DNA"/>
</dbReference>
<dbReference type="Proteomes" id="UP000598467">
    <property type="component" value="Unassembled WGS sequence"/>
</dbReference>
<dbReference type="InterPro" id="IPR053160">
    <property type="entry name" value="MFS_DHA3_Transporter"/>
</dbReference>
<feature type="transmembrane region" description="Helical" evidence="4">
    <location>
        <begin position="165"/>
        <end position="184"/>
    </location>
</feature>
<evidence type="ECO:0000313" key="7">
    <source>
        <dbReference type="Proteomes" id="UP000598467"/>
    </source>
</evidence>
<dbReference type="Gene3D" id="1.20.1250.20">
    <property type="entry name" value="MFS general substrate transporter like domains"/>
    <property type="match status" value="1"/>
</dbReference>
<feature type="transmembrane region" description="Helical" evidence="4">
    <location>
        <begin position="98"/>
        <end position="121"/>
    </location>
</feature>
<evidence type="ECO:0000256" key="3">
    <source>
        <dbReference type="ARBA" id="ARBA00023136"/>
    </source>
</evidence>
<feature type="transmembrane region" description="Helical" evidence="4">
    <location>
        <begin position="223"/>
        <end position="244"/>
    </location>
</feature>
<evidence type="ECO:0000256" key="1">
    <source>
        <dbReference type="ARBA" id="ARBA00022692"/>
    </source>
</evidence>
<name>A0A926S5C9_9HYPH</name>
<dbReference type="RefSeq" id="WP_190290692.1">
    <property type="nucleotide sequence ID" value="NZ_JABFCZ010000006.1"/>
</dbReference>
<dbReference type="InterPro" id="IPR020846">
    <property type="entry name" value="MFS_dom"/>
</dbReference>
<reference evidence="6" key="1">
    <citation type="submission" date="2020-05" db="EMBL/GenBank/DDBJ databases">
        <title>Identification of trans-AT polyketide cluster in two marine bacteria, producers of a novel glutaramide-containing polyketide sesbanimide D and analogs.</title>
        <authorList>
            <person name="Kacar D."/>
            <person name="Rodriguez P."/>
            <person name="Canedo L."/>
            <person name="Gonzalez E."/>
            <person name="Galan B."/>
            <person name="De La Calle F."/>
            <person name="Garcia J.L."/>
        </authorList>
    </citation>
    <scope>NUCLEOTIDE SEQUENCE</scope>
    <source>
        <strain evidence="6">PHM038</strain>
    </source>
</reference>
<feature type="transmembrane region" description="Helical" evidence="4">
    <location>
        <begin position="311"/>
        <end position="334"/>
    </location>
</feature>
<dbReference type="InterPro" id="IPR011701">
    <property type="entry name" value="MFS"/>
</dbReference>
<comment type="caution">
    <text evidence="6">The sequence shown here is derived from an EMBL/GenBank/DDBJ whole genome shotgun (WGS) entry which is preliminary data.</text>
</comment>
<evidence type="ECO:0000313" key="6">
    <source>
        <dbReference type="EMBL" id="MBD1546025.1"/>
    </source>
</evidence>
<feature type="transmembrane region" description="Helical" evidence="4">
    <location>
        <begin position="346"/>
        <end position="365"/>
    </location>
</feature>
<protein>
    <submittedName>
        <fullName evidence="6">MFS transporter</fullName>
    </submittedName>
</protein>
<evidence type="ECO:0000259" key="5">
    <source>
        <dbReference type="PROSITE" id="PS50850"/>
    </source>
</evidence>
<dbReference type="AlphaFoldDB" id="A0A926S5C9"/>
<keyword evidence="2 4" id="KW-1133">Transmembrane helix</keyword>